<feature type="transmembrane region" description="Helical" evidence="2">
    <location>
        <begin position="27"/>
        <end position="48"/>
    </location>
</feature>
<proteinExistence type="predicted"/>
<keyword evidence="5" id="KW-1185">Reference proteome</keyword>
<keyword evidence="2" id="KW-1133">Transmembrane helix</keyword>
<feature type="domain" description="DUF4350" evidence="3">
    <location>
        <begin position="61"/>
        <end position="234"/>
    </location>
</feature>
<feature type="region of interest" description="Disordered" evidence="1">
    <location>
        <begin position="1"/>
        <end position="21"/>
    </location>
</feature>
<evidence type="ECO:0000256" key="2">
    <source>
        <dbReference type="SAM" id="Phobius"/>
    </source>
</evidence>
<protein>
    <submittedName>
        <fullName evidence="4">DUF4350 domain-containing protein</fullName>
    </submittedName>
</protein>
<dbReference type="KEGG" id="msf:IT882_03850"/>
<evidence type="ECO:0000259" key="3">
    <source>
        <dbReference type="Pfam" id="PF14258"/>
    </source>
</evidence>
<gene>
    <name evidence="4" type="ORF">IT882_03850</name>
</gene>
<name>A0A7S8MXU1_9MICO</name>
<accession>A0A7S8MXU1</accession>
<sequence>MSVDAPAHRQPATGAETQTPRARQRSALGWIAIVAGLIAVGIVGASVVGGGEWSQREALDPESAAPDGTRALAHILADQGIDVRIVRSHDQAAASLQGTEATLVLPDAPALSDDAISALTAPAADVVLIDPRSRTLRLIADGAGAVGVADDALVEPQCSVPEAQRAGPIRPRTVFAGTDAAQCYPAAGGYGLLVRETVRSDTPGTQRVSAVDGAALFTNEYLADDGNAALALGLMGRHPTLVWYVPSVADTDLDPLNPSLGELTPPWVSPVIALALTAAVAAALWRGIRFGPLVAERLPVTVRGEETTRGRAHLYAQSGDTAHAALLLRHGTRVRIARLLGLSGASSAAEVADALATLSVSSREEARTALDGPPPASRRDLDDLYDRLRRLEAAARAALHPERNDR</sequence>
<dbReference type="RefSeq" id="WP_195693242.1">
    <property type="nucleotide sequence ID" value="NZ_CP064760.1"/>
</dbReference>
<dbReference type="EMBL" id="CP064760">
    <property type="protein sequence ID" value="QPE05224.1"/>
    <property type="molecule type" value="Genomic_DNA"/>
</dbReference>
<evidence type="ECO:0000313" key="5">
    <source>
        <dbReference type="Proteomes" id="UP000594480"/>
    </source>
</evidence>
<reference evidence="4 5" key="1">
    <citation type="submission" date="2020-11" db="EMBL/GenBank/DDBJ databases">
        <title>Amino acid is mineralized and recycled by bacteria in oceanic microbiome.</title>
        <authorList>
            <person name="Zheng L.Y."/>
        </authorList>
    </citation>
    <scope>NUCLEOTIDE SEQUENCE [LARGE SCALE GENOMIC DNA]</scope>
    <source>
        <strain evidence="4 5">A32-1</strain>
    </source>
</reference>
<dbReference type="Proteomes" id="UP000594480">
    <property type="component" value="Chromosome"/>
</dbReference>
<dbReference type="Pfam" id="PF14258">
    <property type="entry name" value="DUF4350"/>
    <property type="match status" value="1"/>
</dbReference>
<evidence type="ECO:0000313" key="4">
    <source>
        <dbReference type="EMBL" id="QPE05224.1"/>
    </source>
</evidence>
<dbReference type="InterPro" id="IPR025646">
    <property type="entry name" value="DUF4350"/>
</dbReference>
<evidence type="ECO:0000256" key="1">
    <source>
        <dbReference type="SAM" id="MobiDB-lite"/>
    </source>
</evidence>
<organism evidence="4 5">
    <name type="scientific">Microbacterium schleiferi</name>
    <dbReference type="NCBI Taxonomy" id="69362"/>
    <lineage>
        <taxon>Bacteria</taxon>
        <taxon>Bacillati</taxon>
        <taxon>Actinomycetota</taxon>
        <taxon>Actinomycetes</taxon>
        <taxon>Micrococcales</taxon>
        <taxon>Microbacteriaceae</taxon>
        <taxon>Microbacterium</taxon>
    </lineage>
</organism>
<keyword evidence="2" id="KW-0472">Membrane</keyword>
<keyword evidence="2" id="KW-0812">Transmembrane</keyword>
<dbReference type="AlphaFoldDB" id="A0A7S8MXU1"/>